<evidence type="ECO:0000313" key="5">
    <source>
        <dbReference type="Proteomes" id="UP000189738"/>
    </source>
</evidence>
<dbReference type="AlphaFoldDB" id="A0A494J265"/>
<dbReference type="EMBL" id="UFYD01000001">
    <property type="protein sequence ID" value="STC97795.1"/>
    <property type="molecule type" value="Genomic_DNA"/>
</dbReference>
<evidence type="ECO:0000313" key="6">
    <source>
        <dbReference type="Proteomes" id="UP000254876"/>
    </source>
</evidence>
<reference evidence="4 6" key="3">
    <citation type="submission" date="2018-06" db="EMBL/GenBank/DDBJ databases">
        <authorList>
            <consortium name="Pathogen Informatics"/>
            <person name="Doyle S."/>
        </authorList>
    </citation>
    <scope>NUCLEOTIDE SEQUENCE [LARGE SCALE GENOMIC DNA]</scope>
    <source>
        <strain evidence="4 6">NCTC10588</strain>
    </source>
</reference>
<dbReference type="Proteomes" id="UP000189738">
    <property type="component" value="Chromosome"/>
</dbReference>
<dbReference type="Proteomes" id="UP000254876">
    <property type="component" value="Unassembled WGS sequence"/>
</dbReference>
<evidence type="ECO:0000313" key="4">
    <source>
        <dbReference type="EMBL" id="STC97795.1"/>
    </source>
</evidence>
<dbReference type="EMBL" id="MAHS01000013">
    <property type="protein sequence ID" value="OPB47410.1"/>
    <property type="molecule type" value="Genomic_DNA"/>
</dbReference>
<name>A0A494J265_9FLAO</name>
<feature type="compositionally biased region" description="Basic and acidic residues" evidence="1">
    <location>
        <begin position="26"/>
        <end position="58"/>
    </location>
</feature>
<reference evidence="2 5" key="1">
    <citation type="submission" date="2016-02" db="EMBL/GenBank/DDBJ databases">
        <authorList>
            <person name="Nicholson A.C."/>
            <person name="Humrighouse B.W."/>
            <person name="Loparev V."/>
            <person name="Emery B."/>
            <person name="Graziano J."/>
            <person name="McQuiston J.R."/>
        </authorList>
    </citation>
    <scope>NUCLEOTIDE SEQUENCE [LARGE SCALE GENOMIC DNA]</scope>
    <source>
        <strain evidence="2 5">E6809</strain>
    </source>
</reference>
<feature type="region of interest" description="Disordered" evidence="1">
    <location>
        <begin position="26"/>
        <end position="80"/>
    </location>
</feature>
<dbReference type="EMBL" id="CP014339">
    <property type="protein sequence ID" value="AQX52539.1"/>
    <property type="molecule type" value="Genomic_DNA"/>
</dbReference>
<sequence>MNPDELKELEAALGSSSSEEIDKIVTKFKDKRPTPEPEVEEIKKQLDPEQHDVFDEQKRPKKKIKADEGEDANAGTKTVTKDGKRSTIRLKFEEVARVGLSYQSKIINTAAAFAFGTPVKYTSDTKDPSELAVLEALKRVIHDNKMQYFDQDIAQELFGFTEVAELWYPMDSGTEHQNYGFPTKIKLKVSAFKPSKGDKLYPYFDATGDMIAFGRTFVVKEEGKDVDYFEVYTPGTVHQFKKTDGWAPVEGYPVKVSIDKIQIVYGNQEKPEYYPVQNIIKDDENLRSNFSDTNAYHADPTTVVKGKINGFSKKGQSGRVLEIGTDADVSLLESKNAAEGIKTQHLMNREDIFSLTQTPDVSFNSMKSIGQLGAAAQKLLFMDAHLKVKSKEIFLGPYLQRRINIIKAFIGDLNQQLKVASETVMISPEITPFIMGDDKETVDIVATAINGGFMSKKTGVQQLGWAPDVEAELAQIATEEQAANTLNMFPPAQ</sequence>
<protein>
    <submittedName>
        <fullName evidence="4">Phage portal protein, SPP1 family</fullName>
    </submittedName>
</protein>
<gene>
    <name evidence="2" type="ORF">AYC66_18455</name>
    <name evidence="3" type="ORF">BAY09_07085</name>
    <name evidence="4" type="ORF">NCTC10588_00977</name>
</gene>
<reference evidence="3" key="2">
    <citation type="submission" date="2016-06" db="EMBL/GenBank/DDBJ databases">
        <authorList>
            <person name="Nicholson A.C."/>
        </authorList>
    </citation>
    <scope>NUCLEOTIDE SEQUENCE [LARGE SCALE GENOMIC DNA]</scope>
    <source>
        <strain evidence="3">E6809</strain>
    </source>
</reference>
<organism evidence="3">
    <name type="scientific">Elizabethkingia anophelis</name>
    <dbReference type="NCBI Taxonomy" id="1117645"/>
    <lineage>
        <taxon>Bacteria</taxon>
        <taxon>Pseudomonadati</taxon>
        <taxon>Bacteroidota</taxon>
        <taxon>Flavobacteriia</taxon>
        <taxon>Flavobacteriales</taxon>
        <taxon>Weeksellaceae</taxon>
        <taxon>Elizabethkingia</taxon>
    </lineage>
</organism>
<evidence type="ECO:0000313" key="3">
    <source>
        <dbReference type="EMBL" id="OPB47410.1"/>
    </source>
</evidence>
<evidence type="ECO:0000313" key="2">
    <source>
        <dbReference type="EMBL" id="AQX52539.1"/>
    </source>
</evidence>
<evidence type="ECO:0000256" key="1">
    <source>
        <dbReference type="SAM" id="MobiDB-lite"/>
    </source>
</evidence>
<proteinExistence type="predicted"/>
<dbReference type="RefSeq" id="WP_078677341.1">
    <property type="nucleotide sequence ID" value="NZ_CP014339.1"/>
</dbReference>
<dbReference type="InterPro" id="IPR021145">
    <property type="entry name" value="Portal_protein_SPP1_Gp6-like"/>
</dbReference>
<accession>A0A494J265</accession>
<dbReference type="Pfam" id="PF05133">
    <property type="entry name" value="SPP1_portal"/>
    <property type="match status" value="1"/>
</dbReference>